<evidence type="ECO:0000256" key="2">
    <source>
        <dbReference type="ARBA" id="ARBA00022729"/>
    </source>
</evidence>
<feature type="chain" id="PRO_5011791918" evidence="3">
    <location>
        <begin position="21"/>
        <end position="345"/>
    </location>
</feature>
<dbReference type="OrthoDB" id="9781943at2"/>
<evidence type="ECO:0000313" key="5">
    <source>
        <dbReference type="Proteomes" id="UP000010474"/>
    </source>
</evidence>
<dbReference type="GO" id="GO:0055085">
    <property type="term" value="P:transmembrane transport"/>
    <property type="evidence" value="ECO:0007669"/>
    <property type="project" value="InterPro"/>
</dbReference>
<dbReference type="NCBIfam" id="TIGR01098">
    <property type="entry name" value="3A0109s03R"/>
    <property type="match status" value="1"/>
</dbReference>
<dbReference type="InterPro" id="IPR005770">
    <property type="entry name" value="PhnD"/>
</dbReference>
<dbReference type="GO" id="GO:0015716">
    <property type="term" value="P:organic phosphonate transport"/>
    <property type="evidence" value="ECO:0007669"/>
    <property type="project" value="InterPro"/>
</dbReference>
<evidence type="ECO:0000256" key="1">
    <source>
        <dbReference type="ARBA" id="ARBA00007162"/>
    </source>
</evidence>
<dbReference type="GO" id="GO:0043190">
    <property type="term" value="C:ATP-binding cassette (ABC) transporter complex"/>
    <property type="evidence" value="ECO:0007669"/>
    <property type="project" value="InterPro"/>
</dbReference>
<dbReference type="PANTHER" id="PTHR35841">
    <property type="entry name" value="PHOSPHONATES-BINDING PERIPLASMIC PROTEIN"/>
    <property type="match status" value="1"/>
</dbReference>
<keyword evidence="2 3" id="KW-0732">Signal</keyword>
<evidence type="ECO:0000313" key="4">
    <source>
        <dbReference type="EMBL" id="AFZ58571.1"/>
    </source>
</evidence>
<keyword evidence="5" id="KW-1185">Reference proteome</keyword>
<dbReference type="AlphaFoldDB" id="K9ZHA3"/>
<dbReference type="STRING" id="272123.Anacy_3161"/>
<dbReference type="RefSeq" id="WP_015215197.1">
    <property type="nucleotide sequence ID" value="NC_019771.1"/>
</dbReference>
<dbReference type="PANTHER" id="PTHR35841:SF1">
    <property type="entry name" value="PHOSPHONATES-BINDING PERIPLASMIC PROTEIN"/>
    <property type="match status" value="1"/>
</dbReference>
<protein>
    <submittedName>
        <fullName evidence="4">Phosphonate ABC transporter, periplasmic phosphonate binding protein</fullName>
    </submittedName>
</protein>
<dbReference type="Gene3D" id="1.20.58.90">
    <property type="match status" value="1"/>
</dbReference>
<sequence length="345" mass="38521">MDRRLFIQQTSLFTLTLASAKILSACTSADTNSETTTSTSSTSKAEIKEINFGILSTESQANQKPLWEPMIAAMSKEIGIPIKPFFVTQYAAVIEAMKFGKVQAAWLGGKSYIEATKNADAEVFAQVVAEDGTKGYYSHLITNKNNPILNAAKAEGGDKYVIKNASKLTFAFNDPSSTSGFLVPSYYIFAKNDIDPKKAFKRLIFAGNHEACALAVANQQIDVATISDEALARLQLTNPQARAKIEVIWKSPMIPSDPLAYRRDLPEDIKKKFQNFFYNYKDKEVLSPFKISGFAPAEDKMWNPIRELDISKKIQETKFKDDISAEEKKTKLDELNKQLKEIQPK</sequence>
<dbReference type="EMBL" id="CP003659">
    <property type="protein sequence ID" value="AFZ58571.1"/>
    <property type="molecule type" value="Genomic_DNA"/>
</dbReference>
<dbReference type="Gene3D" id="3.40.190.10">
    <property type="entry name" value="Periplasmic binding protein-like II"/>
    <property type="match status" value="2"/>
</dbReference>
<dbReference type="HOGENOM" id="CLU_051472_2_0_3"/>
<reference evidence="5" key="1">
    <citation type="journal article" date="2013" name="Proc. Natl. Acad. Sci. U.S.A.">
        <title>Improving the coverage of the cyanobacterial phylum using diversity-driven genome sequencing.</title>
        <authorList>
            <person name="Shih P.M."/>
            <person name="Wu D."/>
            <person name="Latifi A."/>
            <person name="Axen S.D."/>
            <person name="Fewer D.P."/>
            <person name="Talla E."/>
            <person name="Calteau A."/>
            <person name="Cai F."/>
            <person name="Tandeau de Marsac N."/>
            <person name="Rippka R."/>
            <person name="Herdman M."/>
            <person name="Sivonen K."/>
            <person name="Coursin T."/>
            <person name="Laurent T."/>
            <person name="Goodwin L."/>
            <person name="Nolan M."/>
            <person name="Davenport K.W."/>
            <person name="Han C.S."/>
            <person name="Rubin E.M."/>
            <person name="Eisen J.A."/>
            <person name="Woyke T."/>
            <person name="Gugger M."/>
            <person name="Kerfeld C.A."/>
        </authorList>
    </citation>
    <scope>NUCLEOTIDE SEQUENCE [LARGE SCALE GENOMIC DNA]</scope>
    <source>
        <strain evidence="5">ATCC 27899 / PCC 7122</strain>
    </source>
</reference>
<dbReference type="SUPFAM" id="SSF53850">
    <property type="entry name" value="Periplasmic binding protein-like II"/>
    <property type="match status" value="1"/>
</dbReference>
<organism evidence="4 5">
    <name type="scientific">Anabaena cylindrica (strain ATCC 27899 / PCC 7122)</name>
    <dbReference type="NCBI Taxonomy" id="272123"/>
    <lineage>
        <taxon>Bacteria</taxon>
        <taxon>Bacillati</taxon>
        <taxon>Cyanobacteriota</taxon>
        <taxon>Cyanophyceae</taxon>
        <taxon>Nostocales</taxon>
        <taxon>Nostocaceae</taxon>
        <taxon>Anabaena</taxon>
    </lineage>
</organism>
<dbReference type="eggNOG" id="COG3221">
    <property type="taxonomic scope" value="Bacteria"/>
</dbReference>
<accession>K9ZHA3</accession>
<dbReference type="Pfam" id="PF12974">
    <property type="entry name" value="Phosphonate-bd"/>
    <property type="match status" value="1"/>
</dbReference>
<dbReference type="NCBIfam" id="TIGR03431">
    <property type="entry name" value="PhnD"/>
    <property type="match status" value="1"/>
</dbReference>
<name>K9ZHA3_ANACC</name>
<dbReference type="KEGG" id="acy:Anacy_3161"/>
<evidence type="ECO:0000256" key="3">
    <source>
        <dbReference type="SAM" id="SignalP"/>
    </source>
</evidence>
<dbReference type="Proteomes" id="UP000010474">
    <property type="component" value="Chromosome"/>
</dbReference>
<comment type="similarity">
    <text evidence="1">Belongs to the phosphate/phosphite/phosphonate binding protein family.</text>
</comment>
<gene>
    <name evidence="4" type="ordered locus">Anacy_3161</name>
</gene>
<dbReference type="PATRIC" id="fig|272123.3.peg.3448"/>
<dbReference type="InterPro" id="IPR017797">
    <property type="entry name" value="Phosphnate-bd"/>
</dbReference>
<feature type="signal peptide" evidence="3">
    <location>
        <begin position="1"/>
        <end position="20"/>
    </location>
</feature>
<proteinExistence type="inferred from homology"/>